<dbReference type="Pfam" id="PF00106">
    <property type="entry name" value="adh_short"/>
    <property type="match status" value="1"/>
</dbReference>
<protein>
    <submittedName>
        <fullName evidence="5">SDR family NAD(P)-dependent oxidoreductase</fullName>
    </submittedName>
</protein>
<evidence type="ECO:0000256" key="2">
    <source>
        <dbReference type="ARBA" id="ARBA00022857"/>
    </source>
</evidence>
<dbReference type="AlphaFoldDB" id="A0A9X3NKI2"/>
<dbReference type="PRINTS" id="PR00081">
    <property type="entry name" value="GDHRDH"/>
</dbReference>
<comment type="similarity">
    <text evidence="1 4">Belongs to the short-chain dehydrogenases/reductases (SDR) family.</text>
</comment>
<dbReference type="GO" id="GO:0016491">
    <property type="term" value="F:oxidoreductase activity"/>
    <property type="evidence" value="ECO:0007669"/>
    <property type="project" value="UniProtKB-KW"/>
</dbReference>
<accession>A0A9X3NKI2</accession>
<sequence>MPANRVALITGANQGMGEQVAKELAADGAAVFIGSRDLARGQTAAAEIGEGAVAVRLDVTDAASIAAAADQIREKAGRLDLLVNNAAISTTHAQMSGMAELRAASKPSIVSLDEVRAVWEVNVFGALAVYQAMLPLLRESPDARIVNVTSALGSLTTVADPRSPLHPAFEPVYAASKTALNAVTLSMMIELENTGIKVNLVSPGFANTALVNFEGTESVADAAREVVRVARLGPDGPSGTFTLWENVNLPW</sequence>
<dbReference type="InterPro" id="IPR020904">
    <property type="entry name" value="Sc_DH/Rdtase_CS"/>
</dbReference>
<dbReference type="RefSeq" id="WP_270072239.1">
    <property type="nucleotide sequence ID" value="NZ_JAJAQC010000016.1"/>
</dbReference>
<keyword evidence="6" id="KW-1185">Reference proteome</keyword>
<dbReference type="Proteomes" id="UP001140076">
    <property type="component" value="Unassembled WGS sequence"/>
</dbReference>
<keyword evidence="3" id="KW-0560">Oxidoreductase</keyword>
<dbReference type="PANTHER" id="PTHR43490:SF99">
    <property type="entry name" value="SHORT-CHAIN DEHYDROGENASE_REDUCTASE"/>
    <property type="match status" value="1"/>
</dbReference>
<dbReference type="InterPro" id="IPR002347">
    <property type="entry name" value="SDR_fam"/>
</dbReference>
<evidence type="ECO:0000256" key="1">
    <source>
        <dbReference type="ARBA" id="ARBA00006484"/>
    </source>
</evidence>
<name>A0A9X3NKI2_9ACTN</name>
<dbReference type="SUPFAM" id="SSF51735">
    <property type="entry name" value="NAD(P)-binding Rossmann-fold domains"/>
    <property type="match status" value="1"/>
</dbReference>
<evidence type="ECO:0000313" key="5">
    <source>
        <dbReference type="EMBL" id="MDA0564968.1"/>
    </source>
</evidence>
<reference evidence="5" key="1">
    <citation type="submission" date="2021-10" db="EMBL/GenBank/DDBJ databases">
        <title>Streptomonospora sp. nov., isolated from mangrove soil.</title>
        <authorList>
            <person name="Chen X."/>
            <person name="Ge X."/>
            <person name="Liu W."/>
        </authorList>
    </citation>
    <scope>NUCLEOTIDE SEQUENCE</scope>
    <source>
        <strain evidence="5">S1-112</strain>
    </source>
</reference>
<comment type="caution">
    <text evidence="5">The sequence shown here is derived from an EMBL/GenBank/DDBJ whole genome shotgun (WGS) entry which is preliminary data.</text>
</comment>
<dbReference type="Gene3D" id="3.40.50.720">
    <property type="entry name" value="NAD(P)-binding Rossmann-like Domain"/>
    <property type="match status" value="1"/>
</dbReference>
<gene>
    <name evidence="5" type="ORF">LG943_11635</name>
</gene>
<keyword evidence="2" id="KW-0521">NADP</keyword>
<evidence type="ECO:0000256" key="3">
    <source>
        <dbReference type="ARBA" id="ARBA00023002"/>
    </source>
</evidence>
<proteinExistence type="inferred from homology"/>
<dbReference type="PANTHER" id="PTHR43490">
    <property type="entry name" value="(+)-NEOMENTHOL DEHYDROGENASE"/>
    <property type="match status" value="1"/>
</dbReference>
<dbReference type="InterPro" id="IPR036291">
    <property type="entry name" value="NAD(P)-bd_dom_sf"/>
</dbReference>
<evidence type="ECO:0000313" key="6">
    <source>
        <dbReference type="Proteomes" id="UP001140076"/>
    </source>
</evidence>
<organism evidence="5 6">
    <name type="scientific">Streptomonospora mangrovi</name>
    <dbReference type="NCBI Taxonomy" id="2883123"/>
    <lineage>
        <taxon>Bacteria</taxon>
        <taxon>Bacillati</taxon>
        <taxon>Actinomycetota</taxon>
        <taxon>Actinomycetes</taxon>
        <taxon>Streptosporangiales</taxon>
        <taxon>Nocardiopsidaceae</taxon>
        <taxon>Streptomonospora</taxon>
    </lineage>
</organism>
<dbReference type="EMBL" id="JAJAQC010000016">
    <property type="protein sequence ID" value="MDA0564968.1"/>
    <property type="molecule type" value="Genomic_DNA"/>
</dbReference>
<dbReference type="PROSITE" id="PS00061">
    <property type="entry name" value="ADH_SHORT"/>
    <property type="match status" value="1"/>
</dbReference>
<dbReference type="PRINTS" id="PR00080">
    <property type="entry name" value="SDRFAMILY"/>
</dbReference>
<evidence type="ECO:0000256" key="4">
    <source>
        <dbReference type="RuleBase" id="RU000363"/>
    </source>
</evidence>